<protein>
    <submittedName>
        <fullName evidence="6">Transcriptional regulator, TetR family</fullName>
    </submittedName>
</protein>
<evidence type="ECO:0000256" key="1">
    <source>
        <dbReference type="ARBA" id="ARBA00023015"/>
    </source>
</evidence>
<dbReference type="EMBL" id="FXBM01000001">
    <property type="protein sequence ID" value="SMH29330.1"/>
    <property type="molecule type" value="Genomic_DNA"/>
</dbReference>
<proteinExistence type="predicted"/>
<gene>
    <name evidence="6" type="ORF">SAMN06295885_0289</name>
</gene>
<dbReference type="Pfam" id="PF00440">
    <property type="entry name" value="TetR_N"/>
    <property type="match status" value="1"/>
</dbReference>
<organism evidence="6 7">
    <name type="scientific">Rathayibacter oskolensis</name>
    <dbReference type="NCBI Taxonomy" id="1891671"/>
    <lineage>
        <taxon>Bacteria</taxon>
        <taxon>Bacillati</taxon>
        <taxon>Actinomycetota</taxon>
        <taxon>Actinomycetes</taxon>
        <taxon>Micrococcales</taxon>
        <taxon>Microbacteriaceae</taxon>
        <taxon>Rathayibacter</taxon>
    </lineage>
</organism>
<evidence type="ECO:0000256" key="2">
    <source>
        <dbReference type="ARBA" id="ARBA00023125"/>
    </source>
</evidence>
<dbReference type="Proteomes" id="UP000193711">
    <property type="component" value="Unassembled WGS sequence"/>
</dbReference>
<dbReference type="Gene3D" id="1.10.357.10">
    <property type="entry name" value="Tetracycline Repressor, domain 2"/>
    <property type="match status" value="1"/>
</dbReference>
<dbReference type="PANTHER" id="PTHR30055:SF234">
    <property type="entry name" value="HTH-TYPE TRANSCRIPTIONAL REGULATOR BETI"/>
    <property type="match status" value="1"/>
</dbReference>
<dbReference type="AlphaFoldDB" id="A0A1X7MX49"/>
<name>A0A1X7MX49_9MICO</name>
<feature type="domain" description="HTH tetR-type" evidence="5">
    <location>
        <begin position="6"/>
        <end position="66"/>
    </location>
</feature>
<keyword evidence="2 4" id="KW-0238">DNA-binding</keyword>
<keyword evidence="3" id="KW-0804">Transcription</keyword>
<dbReference type="GO" id="GO:0003700">
    <property type="term" value="F:DNA-binding transcription factor activity"/>
    <property type="evidence" value="ECO:0007669"/>
    <property type="project" value="TreeGrafter"/>
</dbReference>
<evidence type="ECO:0000256" key="3">
    <source>
        <dbReference type="ARBA" id="ARBA00023163"/>
    </source>
</evidence>
<reference evidence="7" key="1">
    <citation type="submission" date="2017-04" db="EMBL/GenBank/DDBJ databases">
        <authorList>
            <person name="Varghese N."/>
            <person name="Submissions S."/>
        </authorList>
    </citation>
    <scope>NUCLEOTIDE SEQUENCE [LARGE SCALE GENOMIC DNA]</scope>
    <source>
        <strain evidence="7">VKM Ac-2121</strain>
    </source>
</reference>
<accession>A0A1X7MX49</accession>
<keyword evidence="7" id="KW-1185">Reference proteome</keyword>
<dbReference type="OrthoDB" id="3784817at2"/>
<dbReference type="InterPro" id="IPR009057">
    <property type="entry name" value="Homeodomain-like_sf"/>
</dbReference>
<dbReference type="GO" id="GO:0000976">
    <property type="term" value="F:transcription cis-regulatory region binding"/>
    <property type="evidence" value="ECO:0007669"/>
    <property type="project" value="TreeGrafter"/>
</dbReference>
<dbReference type="InterPro" id="IPR001647">
    <property type="entry name" value="HTH_TetR"/>
</dbReference>
<dbReference type="SUPFAM" id="SSF46689">
    <property type="entry name" value="Homeodomain-like"/>
    <property type="match status" value="1"/>
</dbReference>
<dbReference type="PROSITE" id="PS50977">
    <property type="entry name" value="HTH_TETR_2"/>
    <property type="match status" value="1"/>
</dbReference>
<sequence length="235" mass="25215">MPPESLPARERILLAALELLDEGGADAVSTRAVTARAQVQAPAIYRLFGDKDGLLEAAVERVYADWVAAKTTKVLPEDPVDAIRTGWDDAVRFGLDHPAAYRIVQARTDPGPAIALGSSLLREKVLLVARAGRLRETPERACSLLQAVGRGVTLTLLDTPPERRDLRMAEVARESTIAAITTDPPAGGAVRLASTAVALRALLPATERLLPAEKQLMEVWLERIADDAPRGGAPR</sequence>
<evidence type="ECO:0000313" key="7">
    <source>
        <dbReference type="Proteomes" id="UP000193711"/>
    </source>
</evidence>
<feature type="DNA-binding region" description="H-T-H motif" evidence="4">
    <location>
        <begin position="29"/>
        <end position="48"/>
    </location>
</feature>
<evidence type="ECO:0000259" key="5">
    <source>
        <dbReference type="PROSITE" id="PS50977"/>
    </source>
</evidence>
<keyword evidence="1" id="KW-0805">Transcription regulation</keyword>
<dbReference type="PRINTS" id="PR00455">
    <property type="entry name" value="HTHTETR"/>
</dbReference>
<dbReference type="PANTHER" id="PTHR30055">
    <property type="entry name" value="HTH-TYPE TRANSCRIPTIONAL REGULATOR RUTR"/>
    <property type="match status" value="1"/>
</dbReference>
<evidence type="ECO:0000256" key="4">
    <source>
        <dbReference type="PROSITE-ProRule" id="PRU00335"/>
    </source>
</evidence>
<dbReference type="RefSeq" id="WP_085474833.1">
    <property type="nucleotide sequence ID" value="NZ_FXBM01000001.1"/>
</dbReference>
<dbReference type="InterPro" id="IPR050109">
    <property type="entry name" value="HTH-type_TetR-like_transc_reg"/>
</dbReference>
<evidence type="ECO:0000313" key="6">
    <source>
        <dbReference type="EMBL" id="SMH29330.1"/>
    </source>
</evidence>